<feature type="transmembrane region" description="Helical" evidence="9">
    <location>
        <begin position="327"/>
        <end position="351"/>
    </location>
</feature>
<comment type="subcellular location">
    <subcellularLocation>
        <location evidence="1">Membrane</location>
        <topology evidence="1">Multi-pass membrane protein</topology>
    </subcellularLocation>
</comment>
<evidence type="ECO:0000256" key="9">
    <source>
        <dbReference type="SAM" id="Phobius"/>
    </source>
</evidence>
<feature type="compositionally biased region" description="Acidic residues" evidence="8">
    <location>
        <begin position="17"/>
        <end position="26"/>
    </location>
</feature>
<dbReference type="EMBL" id="JAZAVK010000092">
    <property type="protein sequence ID" value="KAK7424211.1"/>
    <property type="molecule type" value="Genomic_DNA"/>
</dbReference>
<dbReference type="PANTHER" id="PTHR48020:SF12">
    <property type="entry name" value="PROTON MYO-INOSITOL COTRANSPORTER"/>
    <property type="match status" value="1"/>
</dbReference>
<keyword evidence="12" id="KW-1185">Reference proteome</keyword>
<keyword evidence="5 9" id="KW-1133">Transmembrane helix</keyword>
<protein>
    <recommendedName>
        <fullName evidence="10">Major facilitator superfamily (MFS) profile domain-containing protein</fullName>
    </recommendedName>
</protein>
<dbReference type="PROSITE" id="PS50850">
    <property type="entry name" value="MFS"/>
    <property type="match status" value="1"/>
</dbReference>
<evidence type="ECO:0000256" key="3">
    <source>
        <dbReference type="ARBA" id="ARBA00022448"/>
    </source>
</evidence>
<comment type="caution">
    <text evidence="11">The sequence shown here is derived from an EMBL/GenBank/DDBJ whole genome shotgun (WGS) entry which is preliminary data.</text>
</comment>
<feature type="transmembrane region" description="Helical" evidence="9">
    <location>
        <begin position="475"/>
        <end position="496"/>
    </location>
</feature>
<feature type="domain" description="Major facilitator superfamily (MFS) profile" evidence="10">
    <location>
        <begin position="62"/>
        <end position="530"/>
    </location>
</feature>
<evidence type="ECO:0000313" key="12">
    <source>
        <dbReference type="Proteomes" id="UP001498421"/>
    </source>
</evidence>
<dbReference type="InterPro" id="IPR020846">
    <property type="entry name" value="MFS_dom"/>
</dbReference>
<feature type="transmembrane region" description="Helical" evidence="9">
    <location>
        <begin position="137"/>
        <end position="154"/>
    </location>
</feature>
<feature type="transmembrane region" description="Helical" evidence="9">
    <location>
        <begin position="437"/>
        <end position="455"/>
    </location>
</feature>
<dbReference type="NCBIfam" id="TIGR00879">
    <property type="entry name" value="SP"/>
    <property type="match status" value="1"/>
</dbReference>
<comment type="similarity">
    <text evidence="2 7">Belongs to the major facilitator superfamily. Sugar transporter (TC 2.A.1.1) family.</text>
</comment>
<evidence type="ECO:0000313" key="11">
    <source>
        <dbReference type="EMBL" id="KAK7424211.1"/>
    </source>
</evidence>
<evidence type="ECO:0000256" key="5">
    <source>
        <dbReference type="ARBA" id="ARBA00022989"/>
    </source>
</evidence>
<evidence type="ECO:0000259" key="10">
    <source>
        <dbReference type="PROSITE" id="PS50850"/>
    </source>
</evidence>
<feature type="transmembrane region" description="Helical" evidence="9">
    <location>
        <begin position="109"/>
        <end position="130"/>
    </location>
</feature>
<keyword evidence="3 7" id="KW-0813">Transport</keyword>
<accession>A0ABR1HT22</accession>
<dbReference type="InterPro" id="IPR003663">
    <property type="entry name" value="Sugar/inositol_transpt"/>
</dbReference>
<evidence type="ECO:0000256" key="1">
    <source>
        <dbReference type="ARBA" id="ARBA00004141"/>
    </source>
</evidence>
<feature type="transmembrane region" description="Helical" evidence="9">
    <location>
        <begin position="393"/>
        <end position="417"/>
    </location>
</feature>
<evidence type="ECO:0000256" key="2">
    <source>
        <dbReference type="ARBA" id="ARBA00010992"/>
    </source>
</evidence>
<gene>
    <name evidence="11" type="ORF">QQZ08_008699</name>
</gene>
<name>A0ABR1HT22_9HYPO</name>
<keyword evidence="6 9" id="KW-0472">Membrane</keyword>
<dbReference type="PROSITE" id="PS00216">
    <property type="entry name" value="SUGAR_TRANSPORT_1"/>
    <property type="match status" value="2"/>
</dbReference>
<feature type="transmembrane region" description="Helical" evidence="9">
    <location>
        <begin position="363"/>
        <end position="384"/>
    </location>
</feature>
<dbReference type="PANTHER" id="PTHR48020">
    <property type="entry name" value="PROTON MYO-INOSITOL COTRANSPORTER"/>
    <property type="match status" value="1"/>
</dbReference>
<organism evidence="11 12">
    <name type="scientific">Neonectria magnoliae</name>
    <dbReference type="NCBI Taxonomy" id="2732573"/>
    <lineage>
        <taxon>Eukaryota</taxon>
        <taxon>Fungi</taxon>
        <taxon>Dikarya</taxon>
        <taxon>Ascomycota</taxon>
        <taxon>Pezizomycotina</taxon>
        <taxon>Sordariomycetes</taxon>
        <taxon>Hypocreomycetidae</taxon>
        <taxon>Hypocreales</taxon>
        <taxon>Nectriaceae</taxon>
        <taxon>Neonectria</taxon>
    </lineage>
</organism>
<evidence type="ECO:0000256" key="6">
    <source>
        <dbReference type="ARBA" id="ARBA00023136"/>
    </source>
</evidence>
<dbReference type="PROSITE" id="PS00217">
    <property type="entry name" value="SUGAR_TRANSPORT_2"/>
    <property type="match status" value="1"/>
</dbReference>
<dbReference type="Pfam" id="PF00083">
    <property type="entry name" value="Sugar_tr"/>
    <property type="match status" value="1"/>
</dbReference>
<evidence type="ECO:0000256" key="7">
    <source>
        <dbReference type="RuleBase" id="RU003346"/>
    </source>
</evidence>
<dbReference type="Proteomes" id="UP001498421">
    <property type="component" value="Unassembled WGS sequence"/>
</dbReference>
<reference evidence="11 12" key="1">
    <citation type="journal article" date="2025" name="Microbiol. Resour. Announc.">
        <title>Draft genome sequences for Neonectria magnoliae and Neonectria punicea, canker pathogens of Liriodendron tulipifera and Acer saccharum in West Virginia.</title>
        <authorList>
            <person name="Petronek H.M."/>
            <person name="Kasson M.T."/>
            <person name="Metheny A.M."/>
            <person name="Stauder C.M."/>
            <person name="Lovett B."/>
            <person name="Lynch S.C."/>
            <person name="Garnas J.R."/>
            <person name="Kasson L.R."/>
            <person name="Stajich J.E."/>
        </authorList>
    </citation>
    <scope>NUCLEOTIDE SEQUENCE [LARGE SCALE GENOMIC DNA]</scope>
    <source>
        <strain evidence="11 12">NRRL 64651</strain>
    </source>
</reference>
<dbReference type="SUPFAM" id="SSF103473">
    <property type="entry name" value="MFS general substrate transporter"/>
    <property type="match status" value="1"/>
</dbReference>
<evidence type="ECO:0000256" key="4">
    <source>
        <dbReference type="ARBA" id="ARBA00022692"/>
    </source>
</evidence>
<feature type="transmembrane region" description="Helical" evidence="9">
    <location>
        <begin position="77"/>
        <end position="97"/>
    </location>
</feature>
<dbReference type="InterPro" id="IPR005828">
    <property type="entry name" value="MFS_sugar_transport-like"/>
</dbReference>
<feature type="transmembrane region" description="Helical" evidence="9">
    <location>
        <begin position="43"/>
        <end position="65"/>
    </location>
</feature>
<feature type="region of interest" description="Disordered" evidence="8">
    <location>
        <begin position="1"/>
        <end position="36"/>
    </location>
</feature>
<feature type="transmembrane region" description="Helical" evidence="9">
    <location>
        <begin position="508"/>
        <end position="526"/>
    </location>
</feature>
<feature type="transmembrane region" description="Helical" evidence="9">
    <location>
        <begin position="195"/>
        <end position="217"/>
    </location>
</feature>
<dbReference type="InterPro" id="IPR050814">
    <property type="entry name" value="Myo-inositol_Transporter"/>
</dbReference>
<dbReference type="Gene3D" id="1.20.1250.20">
    <property type="entry name" value="MFS general substrate transporter like domains"/>
    <property type="match status" value="1"/>
</dbReference>
<evidence type="ECO:0000256" key="8">
    <source>
        <dbReference type="SAM" id="MobiDB-lite"/>
    </source>
</evidence>
<keyword evidence="4 9" id="KW-0812">Transmembrane</keyword>
<feature type="transmembrane region" description="Helical" evidence="9">
    <location>
        <begin position="229"/>
        <end position="247"/>
    </location>
</feature>
<proteinExistence type="inferred from homology"/>
<sequence length="548" mass="59092">MASSQALLISDDRRDSEEDIEYDADEAQYTSEPGKAADAGPSAFVLALTFAAGISGLLFGCRLVRILLRGVFAANDGFVLDDTGVVSAMLVSMGTSLSDRNLTSLDKSIITSSTSLFALFISPFSSVLADRFGRKRVILYADVLFTVGALLQAWSSTVPVMVIGRCIIGAGVGAASFVVPLYISEVAPASYRGRLVTTNSMFVTGGQVVAYVVGWAFSTFGSKDTGWRWMVGLGALPALIQGVMIFFMPETPRWLVKVGRSGEAKAIIQKVNGIGSMHSADGLVKEIEMEVREEYEAQRLREHETSSQWKWLGGWRNLISVGKHRRALAIACLLQGFQQLCGFNSLMYFSATIFTIVGFKSPTLTSMVVAVTNFAFTLAALVLIDRIGRRRILLYSIPFMIVGLLLSAYGFSFLTLGESSDVSARADNAPASSGHDIAGMTVLVSIMVYVASYAIGMGNVPWMQSELFPLAVRSLGSGVSTATNWGANFVVGLTFLPMMDALSPSWTFVLYAMVCVVGYGLIWRIYPETAGLSLEEATALLENGWGVR</sequence>
<dbReference type="PRINTS" id="PR00171">
    <property type="entry name" value="SUGRTRNSPORT"/>
</dbReference>
<dbReference type="InterPro" id="IPR036259">
    <property type="entry name" value="MFS_trans_sf"/>
</dbReference>
<feature type="transmembrane region" description="Helical" evidence="9">
    <location>
        <begin position="160"/>
        <end position="183"/>
    </location>
</feature>
<dbReference type="InterPro" id="IPR005829">
    <property type="entry name" value="Sugar_transporter_CS"/>
</dbReference>